<dbReference type="Proteomes" id="UP001304300">
    <property type="component" value="Chromosome"/>
</dbReference>
<dbReference type="GO" id="GO:0005886">
    <property type="term" value="C:plasma membrane"/>
    <property type="evidence" value="ECO:0007669"/>
    <property type="project" value="UniProtKB-SubCell"/>
</dbReference>
<name>A0AAQ3QX56_9BACT</name>
<feature type="transmembrane region" description="Helical" evidence="8">
    <location>
        <begin position="221"/>
        <end position="239"/>
    </location>
</feature>
<reference evidence="9 10" key="1">
    <citation type="submission" date="2023-10" db="EMBL/GenBank/DDBJ databases">
        <title>Rubellicoccus peritrichatus gen. nov., sp. nov., isolated from an algae of coral reef tank.</title>
        <authorList>
            <person name="Luo J."/>
        </authorList>
    </citation>
    <scope>NUCLEOTIDE SEQUENCE [LARGE SCALE GENOMIC DNA]</scope>
    <source>
        <strain evidence="9 10">CR14</strain>
    </source>
</reference>
<evidence type="ECO:0000256" key="1">
    <source>
        <dbReference type="ARBA" id="ARBA00004651"/>
    </source>
</evidence>
<dbReference type="EMBL" id="CP136920">
    <property type="protein sequence ID" value="WOO42540.1"/>
    <property type="molecule type" value="Genomic_DNA"/>
</dbReference>
<evidence type="ECO:0000256" key="8">
    <source>
        <dbReference type="RuleBase" id="RU363041"/>
    </source>
</evidence>
<comment type="subcellular location">
    <subcellularLocation>
        <location evidence="1 8">Cell membrane</location>
        <topology evidence="1 8">Multi-pass membrane protein</topology>
    </subcellularLocation>
</comment>
<feature type="transmembrane region" description="Helical" evidence="8">
    <location>
        <begin position="14"/>
        <end position="36"/>
    </location>
</feature>
<feature type="transmembrane region" description="Helical" evidence="8">
    <location>
        <begin position="118"/>
        <end position="136"/>
    </location>
</feature>
<accession>A0AAQ3QX56</accession>
<comment type="similarity">
    <text evidence="2 8">Belongs to the 4-toluene sulfonate uptake permease (TSUP) (TC 2.A.102) family.</text>
</comment>
<evidence type="ECO:0000256" key="5">
    <source>
        <dbReference type="ARBA" id="ARBA00022692"/>
    </source>
</evidence>
<organism evidence="9 10">
    <name type="scientific">Rubellicoccus peritrichatus</name>
    <dbReference type="NCBI Taxonomy" id="3080537"/>
    <lineage>
        <taxon>Bacteria</taxon>
        <taxon>Pseudomonadati</taxon>
        <taxon>Verrucomicrobiota</taxon>
        <taxon>Opitutia</taxon>
        <taxon>Puniceicoccales</taxon>
        <taxon>Cerasicoccaceae</taxon>
        <taxon>Rubellicoccus</taxon>
    </lineage>
</organism>
<dbReference type="RefSeq" id="WP_317835062.1">
    <property type="nucleotide sequence ID" value="NZ_CP136920.1"/>
</dbReference>
<feature type="transmembrane region" description="Helical" evidence="8">
    <location>
        <begin position="57"/>
        <end position="75"/>
    </location>
</feature>
<gene>
    <name evidence="9" type="ORF">RZN69_05515</name>
</gene>
<dbReference type="PANTHER" id="PTHR30269:SF37">
    <property type="entry name" value="MEMBRANE TRANSPORTER PROTEIN"/>
    <property type="match status" value="1"/>
</dbReference>
<evidence type="ECO:0000256" key="6">
    <source>
        <dbReference type="ARBA" id="ARBA00022989"/>
    </source>
</evidence>
<dbReference type="InterPro" id="IPR052017">
    <property type="entry name" value="TSUP"/>
</dbReference>
<keyword evidence="6 8" id="KW-1133">Transmembrane helix</keyword>
<evidence type="ECO:0000256" key="2">
    <source>
        <dbReference type="ARBA" id="ARBA00009142"/>
    </source>
</evidence>
<sequence length="276" mass="29966">MLQDVLQPLLSQPVVWFCLPVTCFAAFLMGFTRSAFGGGGFVVSPLILLGLGGRNGLAVLAPIMIFSGLMSAWQHRKEIEWPILNPLLYSAIFGTTIGGLILWGIMAAGNLESIDHRVEIVVGGLTLLYVLLISLRDKIAKGGPNRTPHWWESFSIGSAVGISQTVANSGSPLLTVFFLRFHIPKERFVAAQVLYLLAQNIAKLVPFILLGILHFGNFGTSIILLPLVAIGGWAGQIGYKRFSEKAFFGLYICALILGFIASVILIVGRMKLLDLL</sequence>
<dbReference type="AlphaFoldDB" id="A0AAQ3QX56"/>
<evidence type="ECO:0000313" key="10">
    <source>
        <dbReference type="Proteomes" id="UP001304300"/>
    </source>
</evidence>
<keyword evidence="7 8" id="KW-0472">Membrane</keyword>
<proteinExistence type="inferred from homology"/>
<evidence type="ECO:0000256" key="4">
    <source>
        <dbReference type="ARBA" id="ARBA00022475"/>
    </source>
</evidence>
<evidence type="ECO:0000313" key="9">
    <source>
        <dbReference type="EMBL" id="WOO42540.1"/>
    </source>
</evidence>
<dbReference type="InterPro" id="IPR002781">
    <property type="entry name" value="TM_pro_TauE-like"/>
</dbReference>
<keyword evidence="4 8" id="KW-1003">Cell membrane</keyword>
<evidence type="ECO:0000256" key="7">
    <source>
        <dbReference type="ARBA" id="ARBA00023136"/>
    </source>
</evidence>
<dbReference type="PANTHER" id="PTHR30269">
    <property type="entry name" value="TRANSMEMBRANE PROTEIN YFCA"/>
    <property type="match status" value="1"/>
</dbReference>
<protein>
    <recommendedName>
        <fullName evidence="8">Probable membrane transporter protein</fullName>
    </recommendedName>
</protein>
<keyword evidence="3" id="KW-0813">Transport</keyword>
<feature type="transmembrane region" description="Helical" evidence="8">
    <location>
        <begin position="87"/>
        <end position="106"/>
    </location>
</feature>
<keyword evidence="10" id="KW-1185">Reference proteome</keyword>
<dbReference type="KEGG" id="puo:RZN69_05515"/>
<keyword evidence="5 8" id="KW-0812">Transmembrane</keyword>
<evidence type="ECO:0000256" key="3">
    <source>
        <dbReference type="ARBA" id="ARBA00022448"/>
    </source>
</evidence>
<feature type="transmembrane region" description="Helical" evidence="8">
    <location>
        <begin position="193"/>
        <end position="215"/>
    </location>
</feature>
<feature type="transmembrane region" description="Helical" evidence="8">
    <location>
        <begin position="246"/>
        <end position="267"/>
    </location>
</feature>
<dbReference type="Pfam" id="PF01925">
    <property type="entry name" value="TauE"/>
    <property type="match status" value="1"/>
</dbReference>